<evidence type="ECO:0000313" key="5">
    <source>
        <dbReference type="EMBL" id="GAA0983241.1"/>
    </source>
</evidence>
<dbReference type="Pfam" id="PF00392">
    <property type="entry name" value="GntR"/>
    <property type="match status" value="1"/>
</dbReference>
<keyword evidence="6" id="KW-1185">Reference proteome</keyword>
<evidence type="ECO:0000256" key="2">
    <source>
        <dbReference type="ARBA" id="ARBA00023125"/>
    </source>
</evidence>
<keyword evidence="3" id="KW-0804">Transcription</keyword>
<dbReference type="InterPro" id="IPR036390">
    <property type="entry name" value="WH_DNA-bd_sf"/>
</dbReference>
<comment type="caution">
    <text evidence="5">The sequence shown here is derived from an EMBL/GenBank/DDBJ whole genome shotgun (WGS) entry which is preliminary data.</text>
</comment>
<dbReference type="InterPro" id="IPR008920">
    <property type="entry name" value="TF_FadR/GntR_C"/>
</dbReference>
<dbReference type="PANTHER" id="PTHR43537">
    <property type="entry name" value="TRANSCRIPTIONAL REGULATOR, GNTR FAMILY"/>
    <property type="match status" value="1"/>
</dbReference>
<dbReference type="PANTHER" id="PTHR43537:SF5">
    <property type="entry name" value="UXU OPERON TRANSCRIPTIONAL REGULATOR"/>
    <property type="match status" value="1"/>
</dbReference>
<dbReference type="PRINTS" id="PR00035">
    <property type="entry name" value="HTHGNTR"/>
</dbReference>
<dbReference type="PROSITE" id="PS50949">
    <property type="entry name" value="HTH_GNTR"/>
    <property type="match status" value="1"/>
</dbReference>
<dbReference type="SUPFAM" id="SSF46785">
    <property type="entry name" value="Winged helix' DNA-binding domain"/>
    <property type="match status" value="1"/>
</dbReference>
<dbReference type="SUPFAM" id="SSF48008">
    <property type="entry name" value="GntR ligand-binding domain-like"/>
    <property type="match status" value="1"/>
</dbReference>
<keyword evidence="1" id="KW-0805">Transcription regulation</keyword>
<dbReference type="InterPro" id="IPR000524">
    <property type="entry name" value="Tscrpt_reg_HTH_GntR"/>
</dbReference>
<protein>
    <submittedName>
        <fullName evidence="5">GntR family transcriptional regulator</fullName>
    </submittedName>
</protein>
<sequence>MHALYTQYMSREDRGRRGDAQGADALTDELRRLIVEGVYPPGHRLVQDELADRFGVSRIPLREAMRTLASEGLLRSTPGRGTFVTVLDLEEIDEIYNLRRLIEPSFAEHVTERVSRRDISRFEEMATAMERAAGSGADIWSRTNLAFHLDMYRLSRLPMRYEIISQMYHRLEPYSRFYVHGTSAYGRVHHEHAAMVQALADGDAEELARQITAHIDGGQEGLHTAWENSSGALQAYWAESAR</sequence>
<dbReference type="SMART" id="SM00345">
    <property type="entry name" value="HTH_GNTR"/>
    <property type="match status" value="1"/>
</dbReference>
<proteinExistence type="predicted"/>
<gene>
    <name evidence="5" type="ORF">GCM10009576_045270</name>
</gene>
<evidence type="ECO:0000256" key="1">
    <source>
        <dbReference type="ARBA" id="ARBA00023015"/>
    </source>
</evidence>
<evidence type="ECO:0000313" key="6">
    <source>
        <dbReference type="Proteomes" id="UP001500033"/>
    </source>
</evidence>
<dbReference type="InterPro" id="IPR011711">
    <property type="entry name" value="GntR_C"/>
</dbReference>
<dbReference type="Proteomes" id="UP001500033">
    <property type="component" value="Unassembled WGS sequence"/>
</dbReference>
<dbReference type="Pfam" id="PF07729">
    <property type="entry name" value="FCD"/>
    <property type="match status" value="1"/>
</dbReference>
<dbReference type="InterPro" id="IPR036388">
    <property type="entry name" value="WH-like_DNA-bd_sf"/>
</dbReference>
<reference evidence="5 6" key="1">
    <citation type="journal article" date="2019" name="Int. J. Syst. Evol. Microbiol.">
        <title>The Global Catalogue of Microorganisms (GCM) 10K type strain sequencing project: providing services to taxonomists for standard genome sequencing and annotation.</title>
        <authorList>
            <consortium name="The Broad Institute Genomics Platform"/>
            <consortium name="The Broad Institute Genome Sequencing Center for Infectious Disease"/>
            <person name="Wu L."/>
            <person name="Ma J."/>
        </authorList>
    </citation>
    <scope>NUCLEOTIDE SEQUENCE [LARGE SCALE GENOMIC DNA]</scope>
    <source>
        <strain evidence="5 6">JCM 11445</strain>
    </source>
</reference>
<name>A0ABN1SC47_9ACTN</name>
<evidence type="ECO:0000256" key="3">
    <source>
        <dbReference type="ARBA" id="ARBA00023163"/>
    </source>
</evidence>
<dbReference type="CDD" id="cd07377">
    <property type="entry name" value="WHTH_GntR"/>
    <property type="match status" value="1"/>
</dbReference>
<dbReference type="SMART" id="SM00895">
    <property type="entry name" value="FCD"/>
    <property type="match status" value="1"/>
</dbReference>
<evidence type="ECO:0000259" key="4">
    <source>
        <dbReference type="PROSITE" id="PS50949"/>
    </source>
</evidence>
<dbReference type="Gene3D" id="1.10.10.10">
    <property type="entry name" value="Winged helix-like DNA-binding domain superfamily/Winged helix DNA-binding domain"/>
    <property type="match status" value="1"/>
</dbReference>
<dbReference type="EMBL" id="BAAAIE010000028">
    <property type="protein sequence ID" value="GAA0983241.1"/>
    <property type="molecule type" value="Genomic_DNA"/>
</dbReference>
<feature type="domain" description="HTH gntR-type" evidence="4">
    <location>
        <begin position="20"/>
        <end position="87"/>
    </location>
</feature>
<accession>A0ABN1SC47</accession>
<keyword evidence="2" id="KW-0238">DNA-binding</keyword>
<organism evidence="5 6">
    <name type="scientific">Streptomyces rhizosphaericus</name>
    <dbReference type="NCBI Taxonomy" id="114699"/>
    <lineage>
        <taxon>Bacteria</taxon>
        <taxon>Bacillati</taxon>
        <taxon>Actinomycetota</taxon>
        <taxon>Actinomycetes</taxon>
        <taxon>Kitasatosporales</taxon>
        <taxon>Streptomycetaceae</taxon>
        <taxon>Streptomyces</taxon>
        <taxon>Streptomyces violaceusniger group</taxon>
    </lineage>
</organism>
<dbReference type="Gene3D" id="1.20.120.530">
    <property type="entry name" value="GntR ligand-binding domain-like"/>
    <property type="match status" value="1"/>
</dbReference>